<comment type="similarity">
    <text evidence="3">Belongs to the acyl-CoA dehydrogenase family.</text>
</comment>
<evidence type="ECO:0000259" key="9">
    <source>
        <dbReference type="PROSITE" id="PS50075"/>
    </source>
</evidence>
<dbReference type="InterPro" id="IPR040097">
    <property type="entry name" value="FAAL/FAAC"/>
</dbReference>
<evidence type="ECO:0000256" key="6">
    <source>
        <dbReference type="ARBA" id="ARBA00022598"/>
    </source>
</evidence>
<dbReference type="InterPro" id="IPR009081">
    <property type="entry name" value="PP-bd_ACP"/>
</dbReference>
<evidence type="ECO:0000313" key="10">
    <source>
        <dbReference type="EMBL" id="MEN2792450.1"/>
    </source>
</evidence>
<evidence type="ECO:0000256" key="2">
    <source>
        <dbReference type="ARBA" id="ARBA00006432"/>
    </source>
</evidence>
<dbReference type="InterPro" id="IPR037069">
    <property type="entry name" value="AcylCoA_DH/ox_N_sf"/>
</dbReference>
<dbReference type="InterPro" id="IPR006162">
    <property type="entry name" value="Ppantetheine_attach_site"/>
</dbReference>
<dbReference type="InterPro" id="IPR009075">
    <property type="entry name" value="AcylCo_DH/oxidase_C"/>
</dbReference>
<dbReference type="Gene3D" id="1.10.540.10">
    <property type="entry name" value="Acyl-CoA dehydrogenase/oxidase, N-terminal domain"/>
    <property type="match status" value="1"/>
</dbReference>
<name>A0ABU9Y9G5_9SPHN</name>
<dbReference type="PROSITE" id="PS00012">
    <property type="entry name" value="PHOSPHOPANTETHEINE"/>
    <property type="match status" value="1"/>
</dbReference>
<dbReference type="Gene3D" id="3.30.300.30">
    <property type="match status" value="1"/>
</dbReference>
<dbReference type="SUPFAM" id="SSF47336">
    <property type="entry name" value="ACP-like"/>
    <property type="match status" value="1"/>
</dbReference>
<dbReference type="Gene3D" id="1.10.1200.10">
    <property type="entry name" value="ACP-like"/>
    <property type="match status" value="1"/>
</dbReference>
<evidence type="ECO:0000256" key="3">
    <source>
        <dbReference type="ARBA" id="ARBA00009347"/>
    </source>
</evidence>
<dbReference type="InterPro" id="IPR020806">
    <property type="entry name" value="PKS_PP-bd"/>
</dbReference>
<dbReference type="RefSeq" id="WP_343891985.1">
    <property type="nucleotide sequence ID" value="NZ_BAAAEH010000049.1"/>
</dbReference>
<keyword evidence="8" id="KW-0274">FAD</keyword>
<evidence type="ECO:0000256" key="7">
    <source>
        <dbReference type="ARBA" id="ARBA00022630"/>
    </source>
</evidence>
<evidence type="ECO:0000256" key="8">
    <source>
        <dbReference type="ARBA" id="ARBA00022827"/>
    </source>
</evidence>
<dbReference type="InterPro" id="IPR000873">
    <property type="entry name" value="AMP-dep_synth/lig_dom"/>
</dbReference>
<feature type="domain" description="Carrier" evidence="9">
    <location>
        <begin position="1167"/>
        <end position="1244"/>
    </location>
</feature>
<dbReference type="PANTHER" id="PTHR22754">
    <property type="entry name" value="DISCO-INTERACTING PROTEIN 2 DIP2 -RELATED"/>
    <property type="match status" value="1"/>
</dbReference>
<reference evidence="10 11" key="1">
    <citation type="submission" date="2024-05" db="EMBL/GenBank/DDBJ databases">
        <authorList>
            <person name="Liu Q."/>
            <person name="Xin Y.-H."/>
        </authorList>
    </citation>
    <scope>NUCLEOTIDE SEQUENCE [LARGE SCALE GENOMIC DNA]</scope>
    <source>
        <strain evidence="10 11">CGMCC 1.10181</strain>
    </source>
</reference>
<evidence type="ECO:0000256" key="5">
    <source>
        <dbReference type="ARBA" id="ARBA00022553"/>
    </source>
</evidence>
<dbReference type="Gene3D" id="3.40.50.12780">
    <property type="entry name" value="N-terminal domain of ligase-like"/>
    <property type="match status" value="1"/>
</dbReference>
<evidence type="ECO:0000313" key="11">
    <source>
        <dbReference type="Proteomes" id="UP001419910"/>
    </source>
</evidence>
<sequence>MTTPDTIAAILRDRARSDADSVAYTYLPFGTGRDTSLTYAELDRKAREVAVRLIEAVGQDGAMPADTPVLLVYPAGLDFLVGFFGCLYAGAIAVPVRYPNPRRPLTHLKSVAADSGAPVVLTTAEMRPTLAEQLGQTMILTPENLAAADPGAWHDPGITPDHIAHLQYTSGSTAAPKGVAIRHRHIMANSRDLAALWQVGPDSRALSWLPHYHDLGLIFGCLQPAFAGCPGFLMNPATFSQRPLTWLEAITSHRITHTAAPNFAYQSCAAIAEEQRQGLDLSSLCVVANGAEPVRADTIEAFATAYAAYGFRAEAMCPAYGMAESTLVATTSGPDRVPTTVTVTHDGLIDGRLIPVGRDDPGRALVSSSGAETPTRVLVVDPETGEQLAPGRIGEIWLSGPSIAAGYWRRPEATREKFNARLAGGDGEDFLRTGDLGGVLDESLFVLGRIDDLIIVRGVNHGAEDIELAVESCDPALEPGGGAAFTVEVQGEPRLIVAHEVRRSALRTLDGDSEGGTGDRILRAIRRAVSEQHDLEVSAVVLLGPRGLPKTHSGKKQRHGCRRDFLAGTLPSVLTWIAPRLRDAAGPEAEFLKLTAVKGVGRAAEPLHHSAPQATQNPIGESAAVDDLLDWLRSYAGERLNSRLMDERRSIPPYVVLDLGNHGVLGLQAPRAYGGLGLSNSALGAIVQQIAAIDTTLASFVLVNNGLGIRPILRFATEEKRDQLLPILAPGRELASFAMTEANAGSNIRNLASIGRPDGAGGWSLWGTKLWSGSASWAGVINTFVKLEDDGPGAPRGVSGFVLRQGSPGLRSGPEALTMGMRAMVQSEVMLEGVRVTAADRLGDLGDGMAAAMDTMEFGRFTIGTLSVGIIKRCLQLMVRHGTRRSIATGRLIDNPASLMRMSDLSAAATAIGALTESVGAWLDRGIDIPPELFCVCKTAGPEFAWRAADGLMQQLAGRGFVETNIVPQILRDTRVLRIFEGPTEPMNMHVGSRLIHLPEQLGRFMAEELGEPVLAEELRGAGQSIWAHCLDSGLGLGGPNAAKQWAYLQIGEVANYALLLACVRHRHRAGPTPLLARAAIWCRLRFERRLAKALAATPAAATLLDAGQIEELVAGYAGAIGDIEQTLAGEDNRLDALLARSTAAAAAPAVAPAETPAVRLEPAPSGPMGAILDWLKDWLAAEYGQSRATIAPGDRFSDFGMDSVTATMLGGALEQHLGVALSPTLVWEYPTLGAMAAHLAAIGPAITGGSPSGSAPSHRNEDLSVLARLDQLSEAELEALLESYAPAQPSGME</sequence>
<evidence type="ECO:0000256" key="1">
    <source>
        <dbReference type="ARBA" id="ARBA00001974"/>
    </source>
</evidence>
<protein>
    <submittedName>
        <fullName evidence="10">AMP-binding protein</fullName>
    </submittedName>
</protein>
<dbReference type="EMBL" id="JBDIME010000028">
    <property type="protein sequence ID" value="MEN2792450.1"/>
    <property type="molecule type" value="Genomic_DNA"/>
</dbReference>
<comment type="similarity">
    <text evidence="2">Belongs to the ATP-dependent AMP-binding enzyme family.</text>
</comment>
<comment type="caution">
    <text evidence="10">The sequence shown here is derived from an EMBL/GenBank/DDBJ whole genome shotgun (WGS) entry which is preliminary data.</text>
</comment>
<dbReference type="SUPFAM" id="SSF56645">
    <property type="entry name" value="Acyl-CoA dehydrogenase NM domain-like"/>
    <property type="match status" value="1"/>
</dbReference>
<organism evidence="10 11">
    <name type="scientific">Sphingomonas oligophenolica</name>
    <dbReference type="NCBI Taxonomy" id="301154"/>
    <lineage>
        <taxon>Bacteria</taxon>
        <taxon>Pseudomonadati</taxon>
        <taxon>Pseudomonadota</taxon>
        <taxon>Alphaproteobacteria</taxon>
        <taxon>Sphingomonadales</taxon>
        <taxon>Sphingomonadaceae</taxon>
        <taxon>Sphingomonas</taxon>
    </lineage>
</organism>
<dbReference type="SUPFAM" id="SSF47203">
    <property type="entry name" value="Acyl-CoA dehydrogenase C-terminal domain-like"/>
    <property type="match status" value="1"/>
</dbReference>
<keyword evidence="6" id="KW-0436">Ligase</keyword>
<dbReference type="SMART" id="SM01294">
    <property type="entry name" value="PKS_PP_betabranch"/>
    <property type="match status" value="1"/>
</dbReference>
<accession>A0ABU9Y9G5</accession>
<dbReference type="InterPro" id="IPR036736">
    <property type="entry name" value="ACP-like_sf"/>
</dbReference>
<dbReference type="InterPro" id="IPR045851">
    <property type="entry name" value="AMP-bd_C_sf"/>
</dbReference>
<dbReference type="Pfam" id="PF00441">
    <property type="entry name" value="Acyl-CoA_dh_1"/>
    <property type="match status" value="1"/>
</dbReference>
<gene>
    <name evidence="10" type="ORF">ABC974_22665</name>
</gene>
<comment type="cofactor">
    <cofactor evidence="1">
        <name>FAD</name>
        <dbReference type="ChEBI" id="CHEBI:57692"/>
    </cofactor>
</comment>
<dbReference type="PROSITE" id="PS50075">
    <property type="entry name" value="CARRIER"/>
    <property type="match status" value="1"/>
</dbReference>
<keyword evidence="4" id="KW-0596">Phosphopantetheine</keyword>
<dbReference type="InterPro" id="IPR009100">
    <property type="entry name" value="AcylCoA_DH/oxidase_NM_dom_sf"/>
</dbReference>
<dbReference type="Pfam" id="PF02770">
    <property type="entry name" value="Acyl-CoA_dh_M"/>
    <property type="match status" value="1"/>
</dbReference>
<dbReference type="Pfam" id="PF00550">
    <property type="entry name" value="PP-binding"/>
    <property type="match status" value="1"/>
</dbReference>
<dbReference type="InterPro" id="IPR042099">
    <property type="entry name" value="ANL_N_sf"/>
</dbReference>
<dbReference type="CDD" id="cd00567">
    <property type="entry name" value="ACAD"/>
    <property type="match status" value="1"/>
</dbReference>
<dbReference type="Gene3D" id="1.20.140.10">
    <property type="entry name" value="Butyryl-CoA Dehydrogenase, subunit A, domain 3"/>
    <property type="match status" value="1"/>
</dbReference>
<dbReference type="Pfam" id="PF02771">
    <property type="entry name" value="Acyl-CoA_dh_N"/>
    <property type="match status" value="1"/>
</dbReference>
<dbReference type="InterPro" id="IPR006091">
    <property type="entry name" value="Acyl-CoA_Oxase/DH_mid-dom"/>
</dbReference>
<keyword evidence="11" id="KW-1185">Reference proteome</keyword>
<dbReference type="SMART" id="SM00823">
    <property type="entry name" value="PKS_PP"/>
    <property type="match status" value="1"/>
</dbReference>
<keyword evidence="5" id="KW-0597">Phosphoprotein</keyword>
<dbReference type="InterPro" id="IPR036250">
    <property type="entry name" value="AcylCo_DH-like_C"/>
</dbReference>
<dbReference type="InterPro" id="IPR013786">
    <property type="entry name" value="AcylCoA_DH/ox_N"/>
</dbReference>
<dbReference type="Proteomes" id="UP001419910">
    <property type="component" value="Unassembled WGS sequence"/>
</dbReference>
<dbReference type="SUPFAM" id="SSF56801">
    <property type="entry name" value="Acetyl-CoA synthetase-like"/>
    <property type="match status" value="1"/>
</dbReference>
<proteinExistence type="inferred from homology"/>
<dbReference type="Pfam" id="PF00501">
    <property type="entry name" value="AMP-binding"/>
    <property type="match status" value="1"/>
</dbReference>
<dbReference type="InterPro" id="IPR046373">
    <property type="entry name" value="Acyl-CoA_Oxase/DH_mid-dom_sf"/>
</dbReference>
<dbReference type="Gene3D" id="2.40.110.10">
    <property type="entry name" value="Butyryl-CoA Dehydrogenase, subunit A, domain 2"/>
    <property type="match status" value="1"/>
</dbReference>
<dbReference type="CDD" id="cd05931">
    <property type="entry name" value="FAAL"/>
    <property type="match status" value="1"/>
</dbReference>
<dbReference type="PANTHER" id="PTHR22754:SF32">
    <property type="entry name" value="DISCO-INTERACTING PROTEIN 2"/>
    <property type="match status" value="1"/>
</dbReference>
<keyword evidence="7" id="KW-0285">Flavoprotein</keyword>
<evidence type="ECO:0000256" key="4">
    <source>
        <dbReference type="ARBA" id="ARBA00022450"/>
    </source>
</evidence>